<dbReference type="EMBL" id="MSFO01000009">
    <property type="protein sequence ID" value="PLB44495.1"/>
    <property type="molecule type" value="Genomic_DNA"/>
</dbReference>
<comment type="caution">
    <text evidence="1">The sequence shown here is derived from an EMBL/GenBank/DDBJ whole genome shotgun (WGS) entry which is preliminary data.</text>
</comment>
<proteinExistence type="predicted"/>
<evidence type="ECO:0000313" key="2">
    <source>
        <dbReference type="Proteomes" id="UP000234275"/>
    </source>
</evidence>
<dbReference type="VEuPathDB" id="FungiDB:P170DRAFT_287515"/>
<dbReference type="Proteomes" id="UP000234275">
    <property type="component" value="Unassembled WGS sequence"/>
</dbReference>
<reference evidence="1 2" key="1">
    <citation type="submission" date="2016-12" db="EMBL/GenBank/DDBJ databases">
        <title>The genomes of Aspergillus section Nigri reveals drivers in fungal speciation.</title>
        <authorList>
            <consortium name="DOE Joint Genome Institute"/>
            <person name="Vesth T.C."/>
            <person name="Nybo J."/>
            <person name="Theobald S."/>
            <person name="Brandl J."/>
            <person name="Frisvad J.C."/>
            <person name="Nielsen K.F."/>
            <person name="Lyhne E.K."/>
            <person name="Kogle M.E."/>
            <person name="Kuo A."/>
            <person name="Riley R."/>
            <person name="Clum A."/>
            <person name="Nolan M."/>
            <person name="Lipzen A."/>
            <person name="Salamov A."/>
            <person name="Henrissat B."/>
            <person name="Wiebenga A."/>
            <person name="De Vries R.P."/>
            <person name="Grigoriev I.V."/>
            <person name="Mortensen U.H."/>
            <person name="Andersen M.R."/>
            <person name="Baker S.E."/>
        </authorList>
    </citation>
    <scope>NUCLEOTIDE SEQUENCE [LARGE SCALE GENOMIC DNA]</scope>
    <source>
        <strain evidence="1 2">IBT 23096</strain>
    </source>
</reference>
<gene>
    <name evidence="1" type="ORF">P170DRAFT_287515</name>
</gene>
<accession>A0A2I2FV23</accession>
<dbReference type="RefSeq" id="XP_024699797.1">
    <property type="nucleotide sequence ID" value="XM_024843216.1"/>
</dbReference>
<name>A0A2I2FV23_9EURO</name>
<sequence>MWLTEVISAWLRLRINRAGCHWPIQSSNWSVLLTENEPSMTALGSRISSDMPTSTEWRRETVPTVGKHRNQFPGLQMMNHDRVYIHDLFLVSLCETIGAGLRMRTIDFIVTTIRSVWSCDKSRHEWRCRGWCCGAGPDEVITRAGCLKRPEVGLGHVT</sequence>
<organism evidence="1 2">
    <name type="scientific">Aspergillus steynii IBT 23096</name>
    <dbReference type="NCBI Taxonomy" id="1392250"/>
    <lineage>
        <taxon>Eukaryota</taxon>
        <taxon>Fungi</taxon>
        <taxon>Dikarya</taxon>
        <taxon>Ascomycota</taxon>
        <taxon>Pezizomycotina</taxon>
        <taxon>Eurotiomycetes</taxon>
        <taxon>Eurotiomycetidae</taxon>
        <taxon>Eurotiales</taxon>
        <taxon>Aspergillaceae</taxon>
        <taxon>Aspergillus</taxon>
        <taxon>Aspergillus subgen. Circumdati</taxon>
    </lineage>
</organism>
<dbReference type="GeneID" id="36550915"/>
<dbReference type="AlphaFoldDB" id="A0A2I2FV23"/>
<evidence type="ECO:0000313" key="1">
    <source>
        <dbReference type="EMBL" id="PLB44495.1"/>
    </source>
</evidence>
<protein>
    <submittedName>
        <fullName evidence="1">Uncharacterized protein</fullName>
    </submittedName>
</protein>
<keyword evidence="2" id="KW-1185">Reference proteome</keyword>